<evidence type="ECO:0000259" key="5">
    <source>
        <dbReference type="Pfam" id="PF01551"/>
    </source>
</evidence>
<protein>
    <submittedName>
        <fullName evidence="7">Peptidoglycan DD-metalloendopeptidase family protein</fullName>
    </submittedName>
</protein>
<reference evidence="7 8" key="1">
    <citation type="submission" date="2024-04" db="EMBL/GenBank/DDBJ databases">
        <title>Human intestinal bacterial collection.</title>
        <authorList>
            <person name="Pauvert C."/>
            <person name="Hitch T.C.A."/>
            <person name="Clavel T."/>
        </authorList>
    </citation>
    <scope>NUCLEOTIDE SEQUENCE [LARGE SCALE GENOMIC DNA]</scope>
    <source>
        <strain evidence="7 8">CLA-SR-H026</strain>
    </source>
</reference>
<dbReference type="SUPFAM" id="SSF51261">
    <property type="entry name" value="Duplicated hybrid motif"/>
    <property type="match status" value="1"/>
</dbReference>
<feature type="domain" description="Peptidoglycan hydrolase PcsB coiled-coil" evidence="6">
    <location>
        <begin position="106"/>
        <end position="175"/>
    </location>
</feature>
<feature type="domain" description="M23ase beta-sheet core" evidence="5">
    <location>
        <begin position="346"/>
        <end position="439"/>
    </location>
</feature>
<keyword evidence="8" id="KW-1185">Reference proteome</keyword>
<dbReference type="InterPro" id="IPR050570">
    <property type="entry name" value="Cell_wall_metabolism_enzyme"/>
</dbReference>
<dbReference type="EMBL" id="JBBNPS010000033">
    <property type="protein sequence ID" value="MEQ3354287.1"/>
    <property type="molecule type" value="Genomic_DNA"/>
</dbReference>
<feature type="compositionally biased region" description="Basic and acidic residues" evidence="3">
    <location>
        <begin position="257"/>
        <end position="275"/>
    </location>
</feature>
<dbReference type="PANTHER" id="PTHR21666">
    <property type="entry name" value="PEPTIDASE-RELATED"/>
    <property type="match status" value="1"/>
</dbReference>
<feature type="coiled-coil region" evidence="2">
    <location>
        <begin position="74"/>
        <end position="119"/>
    </location>
</feature>
<evidence type="ECO:0000313" key="7">
    <source>
        <dbReference type="EMBL" id="MEQ3354287.1"/>
    </source>
</evidence>
<dbReference type="Gene3D" id="6.10.250.3150">
    <property type="match status" value="1"/>
</dbReference>
<dbReference type="PANTHER" id="PTHR21666:SF270">
    <property type="entry name" value="MUREIN HYDROLASE ACTIVATOR ENVC"/>
    <property type="match status" value="1"/>
</dbReference>
<feature type="signal peptide" evidence="4">
    <location>
        <begin position="1"/>
        <end position="25"/>
    </location>
</feature>
<evidence type="ECO:0000313" key="8">
    <source>
        <dbReference type="Proteomes" id="UP001481872"/>
    </source>
</evidence>
<dbReference type="InterPro" id="IPR057309">
    <property type="entry name" value="PcsB_CC"/>
</dbReference>
<dbReference type="InterPro" id="IPR011055">
    <property type="entry name" value="Dup_hybrid_motif"/>
</dbReference>
<keyword evidence="2" id="KW-0175">Coiled coil</keyword>
<sequence length="443" mass="48115">MQANHRKKLSAALAILMLSSQPVLASSLEAARSEAVQKKNSIRSNMAGTQSMISQTRSQVVTVQAEILALDSQITQVNIKIDQLNGEMQKLQAEIAQTKAELEAAKAELLEKKNLYAKRLRAMYIANDRGYLDILLDSTDATSIIGNARMIRSIATSDRELIDEINAKVKEIEEKQALLAEQEKQLAQKQEQARIERSNLEAANAQKTGYMNSLMSNLSAYEAQYDAMLRESDAIESQIANLDLSIQKAKEEESARLAKQRAAAEEARREKEAAARKASRSTGRTVSTRSASVKSAPAVSDDVVSYGEKATPEAKTGELYWPVPGHHRITSPFGYRIHPILKYRKLHTGVDIGAPNGTPVVSAASGTVIASRFMSGYGNCIMIDHGGKVTVYAHLSSRAVSPGQSVSAGETIGYVGSTGMSTGAHLHFEVRVNGAVQNPLNYL</sequence>
<feature type="chain" id="PRO_5046042757" evidence="4">
    <location>
        <begin position="26"/>
        <end position="443"/>
    </location>
</feature>
<feature type="region of interest" description="Disordered" evidence="3">
    <location>
        <begin position="257"/>
        <end position="294"/>
    </location>
</feature>
<dbReference type="Proteomes" id="UP001481872">
    <property type="component" value="Unassembled WGS sequence"/>
</dbReference>
<evidence type="ECO:0000256" key="4">
    <source>
        <dbReference type="SAM" id="SignalP"/>
    </source>
</evidence>
<dbReference type="InterPro" id="IPR016047">
    <property type="entry name" value="M23ase_b-sheet_dom"/>
</dbReference>
<gene>
    <name evidence="7" type="ORF">AAA081_08280</name>
</gene>
<dbReference type="RefSeq" id="WP_148474379.1">
    <property type="nucleotide sequence ID" value="NZ_JAOQJD010000016.1"/>
</dbReference>
<keyword evidence="1 4" id="KW-0732">Signal</keyword>
<dbReference type="CDD" id="cd12797">
    <property type="entry name" value="M23_peptidase"/>
    <property type="match status" value="1"/>
</dbReference>
<evidence type="ECO:0000256" key="1">
    <source>
        <dbReference type="ARBA" id="ARBA00022729"/>
    </source>
</evidence>
<proteinExistence type="predicted"/>
<feature type="compositionally biased region" description="Low complexity" evidence="3">
    <location>
        <begin position="280"/>
        <end position="293"/>
    </location>
</feature>
<comment type="caution">
    <text evidence="7">The sequence shown here is derived from an EMBL/GenBank/DDBJ whole genome shotgun (WGS) entry which is preliminary data.</text>
</comment>
<evidence type="ECO:0000256" key="3">
    <source>
        <dbReference type="SAM" id="MobiDB-lite"/>
    </source>
</evidence>
<dbReference type="Gene3D" id="2.70.70.10">
    <property type="entry name" value="Glucose Permease (Domain IIA)"/>
    <property type="match status" value="1"/>
</dbReference>
<evidence type="ECO:0000259" key="6">
    <source>
        <dbReference type="Pfam" id="PF24568"/>
    </source>
</evidence>
<organism evidence="7 8">
    <name type="scientific">Aedoeadaptatus acetigenes</name>
    <dbReference type="NCBI Taxonomy" id="2981723"/>
    <lineage>
        <taxon>Bacteria</taxon>
        <taxon>Bacillati</taxon>
        <taxon>Bacillota</taxon>
        <taxon>Tissierellia</taxon>
        <taxon>Tissierellales</taxon>
        <taxon>Peptoniphilaceae</taxon>
        <taxon>Aedoeadaptatus</taxon>
    </lineage>
</organism>
<dbReference type="Pfam" id="PF01551">
    <property type="entry name" value="Peptidase_M23"/>
    <property type="match status" value="1"/>
</dbReference>
<accession>A0ABV1J8Z6</accession>
<evidence type="ECO:0000256" key="2">
    <source>
        <dbReference type="SAM" id="Coils"/>
    </source>
</evidence>
<name>A0ABV1J8Z6_9FIRM</name>
<dbReference type="Pfam" id="PF24568">
    <property type="entry name" value="CC_PcsB"/>
    <property type="match status" value="1"/>
</dbReference>